<comment type="subcellular location">
    <subcellularLocation>
        <location evidence="1">Secreted</location>
    </subcellularLocation>
</comment>
<feature type="domain" description="Laminin EGF-like" evidence="9">
    <location>
        <begin position="1"/>
        <end position="34"/>
    </location>
</feature>
<keyword evidence="6" id="KW-0325">Glycoprotein</keyword>
<organism evidence="10 11">
    <name type="scientific">Scyliorhinus torazame</name>
    <name type="common">Cloudy catshark</name>
    <name type="synonym">Catulus torazame</name>
    <dbReference type="NCBI Taxonomy" id="75743"/>
    <lineage>
        <taxon>Eukaryota</taxon>
        <taxon>Metazoa</taxon>
        <taxon>Chordata</taxon>
        <taxon>Craniata</taxon>
        <taxon>Vertebrata</taxon>
        <taxon>Chondrichthyes</taxon>
        <taxon>Elasmobranchii</taxon>
        <taxon>Galeomorphii</taxon>
        <taxon>Galeoidea</taxon>
        <taxon>Carcharhiniformes</taxon>
        <taxon>Scyliorhinidae</taxon>
        <taxon>Scyliorhinus</taxon>
    </lineage>
</organism>
<evidence type="ECO:0000256" key="4">
    <source>
        <dbReference type="ARBA" id="ARBA00022737"/>
    </source>
</evidence>
<dbReference type="PROSITE" id="PS01248">
    <property type="entry name" value="EGF_LAM_1"/>
    <property type="match status" value="1"/>
</dbReference>
<reference evidence="10 11" key="1">
    <citation type="journal article" date="2018" name="Nat. Ecol. Evol.">
        <title>Shark genomes provide insights into elasmobranch evolution and the origin of vertebrates.</title>
        <authorList>
            <person name="Hara Y"/>
            <person name="Yamaguchi K"/>
            <person name="Onimaru K"/>
            <person name="Kadota M"/>
            <person name="Koyanagi M"/>
            <person name="Keeley SD"/>
            <person name="Tatsumi K"/>
            <person name="Tanaka K"/>
            <person name="Motone F"/>
            <person name="Kageyama Y"/>
            <person name="Nozu R"/>
            <person name="Adachi N"/>
            <person name="Nishimura O"/>
            <person name="Nakagawa R"/>
            <person name="Tanegashima C"/>
            <person name="Kiyatake I"/>
            <person name="Matsumoto R"/>
            <person name="Murakumo K"/>
            <person name="Nishida K"/>
            <person name="Terakita A"/>
            <person name="Kuratani S"/>
            <person name="Sato K"/>
            <person name="Hyodo S Kuraku.S."/>
        </authorList>
    </citation>
    <scope>NUCLEOTIDE SEQUENCE [LARGE SCALE GENOMIC DNA]</scope>
</reference>
<keyword evidence="4" id="KW-0677">Repeat</keyword>
<dbReference type="SUPFAM" id="SSF57196">
    <property type="entry name" value="EGF/Laminin"/>
    <property type="match status" value="2"/>
</dbReference>
<evidence type="ECO:0000256" key="7">
    <source>
        <dbReference type="ARBA" id="ARBA00023292"/>
    </source>
</evidence>
<dbReference type="SMART" id="SM00180">
    <property type="entry name" value="EGF_Lam"/>
    <property type="match status" value="2"/>
</dbReference>
<evidence type="ECO:0000313" key="11">
    <source>
        <dbReference type="Proteomes" id="UP000288216"/>
    </source>
</evidence>
<evidence type="ECO:0000256" key="6">
    <source>
        <dbReference type="ARBA" id="ARBA00023180"/>
    </source>
</evidence>
<evidence type="ECO:0000256" key="2">
    <source>
        <dbReference type="ARBA" id="ARBA00022525"/>
    </source>
</evidence>
<keyword evidence="7 8" id="KW-0424">Laminin EGF-like domain</keyword>
<dbReference type="PROSITE" id="PS50027">
    <property type="entry name" value="EGF_LAM_2"/>
    <property type="match status" value="1"/>
</dbReference>
<evidence type="ECO:0000256" key="1">
    <source>
        <dbReference type="ARBA" id="ARBA00004613"/>
    </source>
</evidence>
<evidence type="ECO:0000259" key="9">
    <source>
        <dbReference type="PROSITE" id="PS50027"/>
    </source>
</evidence>
<feature type="non-terminal residue" evidence="10">
    <location>
        <position position="257"/>
    </location>
</feature>
<keyword evidence="5 8" id="KW-1015">Disulfide bond</keyword>
<dbReference type="GO" id="GO:0009888">
    <property type="term" value="P:tissue development"/>
    <property type="evidence" value="ECO:0007669"/>
    <property type="project" value="TreeGrafter"/>
</dbReference>
<feature type="disulfide bond" evidence="8">
    <location>
        <begin position="5"/>
        <end position="14"/>
    </location>
</feature>
<dbReference type="PANTHER" id="PTHR10574:SF445">
    <property type="entry name" value="LAMININ SUBUNIT ALPHA 3"/>
    <property type="match status" value="1"/>
</dbReference>
<dbReference type="GO" id="GO:0005576">
    <property type="term" value="C:extracellular region"/>
    <property type="evidence" value="ECO:0007669"/>
    <property type="project" value="UniProtKB-SubCell"/>
</dbReference>
<comment type="caution">
    <text evidence="10">The sequence shown here is derived from an EMBL/GenBank/DDBJ whole genome shotgun (WGS) entry which is preliminary data.</text>
</comment>
<dbReference type="STRING" id="75743.A0A401Q1D3"/>
<dbReference type="Pfam" id="PF00053">
    <property type="entry name" value="EGF_laminin"/>
    <property type="match status" value="2"/>
</dbReference>
<dbReference type="OrthoDB" id="18487at2759"/>
<dbReference type="AlphaFoldDB" id="A0A401Q1D3"/>
<dbReference type="GO" id="GO:0005201">
    <property type="term" value="F:extracellular matrix structural constituent"/>
    <property type="evidence" value="ECO:0007669"/>
    <property type="project" value="TreeGrafter"/>
</dbReference>
<proteinExistence type="predicted"/>
<evidence type="ECO:0000313" key="10">
    <source>
        <dbReference type="EMBL" id="GCB79191.1"/>
    </source>
</evidence>
<dbReference type="GO" id="GO:0007411">
    <property type="term" value="P:axon guidance"/>
    <property type="evidence" value="ECO:0007669"/>
    <property type="project" value="TreeGrafter"/>
</dbReference>
<evidence type="ECO:0000256" key="8">
    <source>
        <dbReference type="PROSITE-ProRule" id="PRU00460"/>
    </source>
</evidence>
<dbReference type="EMBL" id="BFAA01015948">
    <property type="protein sequence ID" value="GCB79191.1"/>
    <property type="molecule type" value="Genomic_DNA"/>
</dbReference>
<dbReference type="FunFam" id="2.10.25.10:FF:000090">
    <property type="entry name" value="laminin subunit alpha"/>
    <property type="match status" value="1"/>
</dbReference>
<evidence type="ECO:0000256" key="5">
    <source>
        <dbReference type="ARBA" id="ARBA00023157"/>
    </source>
</evidence>
<dbReference type="Gene3D" id="2.10.25.10">
    <property type="entry name" value="Laminin"/>
    <property type="match status" value="2"/>
</dbReference>
<dbReference type="FunFam" id="2.10.25.10:FF:000388">
    <property type="entry name" value="Laminin subunit alpha"/>
    <property type="match status" value="1"/>
</dbReference>
<dbReference type="PANTHER" id="PTHR10574">
    <property type="entry name" value="NETRIN/LAMININ-RELATED"/>
    <property type="match status" value="1"/>
</dbReference>
<accession>A0A401Q1D3</accession>
<dbReference type="GO" id="GO:0009887">
    <property type="term" value="P:animal organ morphogenesis"/>
    <property type="evidence" value="ECO:0007669"/>
    <property type="project" value="TreeGrafter"/>
</dbReference>
<sequence>DSCQCLANVEGSKCDQCKPLYWKLDEKNPDGCIECRCSVIGTISGIGECTQDDGQCYCKSNVCAELCDVCGEGHYALEERNYFGCRDLHHLKYEIEDGTTPNGRAVRFGFDPQEFPHFSWRGYTQMSTVQNNVRVTVHVENRNLNMFRIAFRYINPGFTTVYGHVAVYRAQPSTVLSQSKEIIFPRSKRPSFVVVARSNYGDPFPLTPGTWTVHIEAEGVFLDYMILLPSDYYEAPILQLQVTDPCMYAANPEQVGK</sequence>
<dbReference type="InterPro" id="IPR050440">
    <property type="entry name" value="Laminin/Netrin_ECM"/>
</dbReference>
<protein>
    <recommendedName>
        <fullName evidence="9">Laminin EGF-like domain-containing protein</fullName>
    </recommendedName>
</protein>
<dbReference type="Proteomes" id="UP000288216">
    <property type="component" value="Unassembled WGS sequence"/>
</dbReference>
<dbReference type="CDD" id="cd00055">
    <property type="entry name" value="EGF_Lam"/>
    <property type="match status" value="2"/>
</dbReference>
<dbReference type="GO" id="GO:0005604">
    <property type="term" value="C:basement membrane"/>
    <property type="evidence" value="ECO:0007669"/>
    <property type="project" value="TreeGrafter"/>
</dbReference>
<keyword evidence="2" id="KW-0964">Secreted</keyword>
<keyword evidence="11" id="KW-1185">Reference proteome</keyword>
<dbReference type="InterPro" id="IPR002049">
    <property type="entry name" value="LE_dom"/>
</dbReference>
<comment type="caution">
    <text evidence="8">Lacks conserved residue(s) required for the propagation of feature annotation.</text>
</comment>
<gene>
    <name evidence="10" type="ORF">scyTo_0020180</name>
</gene>
<evidence type="ECO:0000256" key="3">
    <source>
        <dbReference type="ARBA" id="ARBA00022729"/>
    </source>
</evidence>
<name>A0A401Q1D3_SCYTO</name>
<keyword evidence="3" id="KW-0732">Signal</keyword>
<feature type="non-terminal residue" evidence="10">
    <location>
        <position position="1"/>
    </location>
</feature>